<organism evidence="2 3">
    <name type="scientific">Durusdinium trenchii</name>
    <dbReference type="NCBI Taxonomy" id="1381693"/>
    <lineage>
        <taxon>Eukaryota</taxon>
        <taxon>Sar</taxon>
        <taxon>Alveolata</taxon>
        <taxon>Dinophyceae</taxon>
        <taxon>Suessiales</taxon>
        <taxon>Symbiodiniaceae</taxon>
        <taxon>Durusdinium</taxon>
    </lineage>
</organism>
<dbReference type="EMBL" id="CAXAMN010022584">
    <property type="protein sequence ID" value="CAK9070971.1"/>
    <property type="molecule type" value="Genomic_DNA"/>
</dbReference>
<evidence type="ECO:0000313" key="2">
    <source>
        <dbReference type="EMBL" id="CAK9070971.1"/>
    </source>
</evidence>
<dbReference type="Proteomes" id="UP001642484">
    <property type="component" value="Unassembled WGS sequence"/>
</dbReference>
<accession>A0ABP0P5C9</accession>
<proteinExistence type="predicted"/>
<keyword evidence="1" id="KW-0732">Signal</keyword>
<reference evidence="2 3" key="1">
    <citation type="submission" date="2024-02" db="EMBL/GenBank/DDBJ databases">
        <authorList>
            <person name="Chen Y."/>
            <person name="Shah S."/>
            <person name="Dougan E. K."/>
            <person name="Thang M."/>
            <person name="Chan C."/>
        </authorList>
    </citation>
    <scope>NUCLEOTIDE SEQUENCE [LARGE SCALE GENOMIC DNA]</scope>
</reference>
<evidence type="ECO:0008006" key="4">
    <source>
        <dbReference type="Google" id="ProtNLM"/>
    </source>
</evidence>
<name>A0ABP0P5C9_9DINO</name>
<comment type="caution">
    <text evidence="2">The sequence shown here is derived from an EMBL/GenBank/DDBJ whole genome shotgun (WGS) entry which is preliminary data.</text>
</comment>
<keyword evidence="3" id="KW-1185">Reference proteome</keyword>
<gene>
    <name evidence="2" type="ORF">CCMP2556_LOCUS34928</name>
</gene>
<evidence type="ECO:0000256" key="1">
    <source>
        <dbReference type="SAM" id="SignalP"/>
    </source>
</evidence>
<feature type="signal peptide" evidence="1">
    <location>
        <begin position="1"/>
        <end position="29"/>
    </location>
</feature>
<evidence type="ECO:0000313" key="3">
    <source>
        <dbReference type="Proteomes" id="UP001642484"/>
    </source>
</evidence>
<feature type="chain" id="PRO_5047160587" description="Secreted protein" evidence="1">
    <location>
        <begin position="30"/>
        <end position="103"/>
    </location>
</feature>
<protein>
    <recommendedName>
        <fullName evidence="4">Secreted protein</fullName>
    </recommendedName>
</protein>
<sequence length="103" mass="11825">MRRRRWALTFPLLPLGACWLGTRWPTIATAREAREARGLGGAHVRRAGPRASSVDASSPVETVGRWFNQTWEFFDVTCSQWKRTKGRATCGEFTGWYEFDMRS</sequence>